<accession>A0A4R2KQH2</accession>
<dbReference type="GO" id="GO:0009055">
    <property type="term" value="F:electron transfer activity"/>
    <property type="evidence" value="ECO:0007669"/>
    <property type="project" value="InterPro"/>
</dbReference>
<evidence type="ECO:0000313" key="7">
    <source>
        <dbReference type="EMBL" id="TCO68855.1"/>
    </source>
</evidence>
<dbReference type="InterPro" id="IPR009056">
    <property type="entry name" value="Cyt_c-like_dom"/>
</dbReference>
<dbReference type="AlphaFoldDB" id="A0A4R2KQH2"/>
<dbReference type="PANTHER" id="PTHR30600:SF9">
    <property type="entry name" value="BLR7738 PROTEIN"/>
    <property type="match status" value="1"/>
</dbReference>
<keyword evidence="8" id="KW-1185">Reference proteome</keyword>
<reference evidence="7 8" key="1">
    <citation type="submission" date="2019-03" db="EMBL/GenBank/DDBJ databases">
        <title>Genomic Encyclopedia of Type Strains, Phase IV (KMG-IV): sequencing the most valuable type-strain genomes for metagenomic binning, comparative biology and taxonomic classification.</title>
        <authorList>
            <person name="Goeker M."/>
        </authorList>
    </citation>
    <scope>NUCLEOTIDE SEQUENCE [LARGE SCALE GENOMIC DNA]</scope>
    <source>
        <strain evidence="7 8">DSM 4868</strain>
    </source>
</reference>
<keyword evidence="5" id="KW-0732">Signal</keyword>
<evidence type="ECO:0000313" key="8">
    <source>
        <dbReference type="Proteomes" id="UP000295142"/>
    </source>
</evidence>
<dbReference type="PROSITE" id="PS51007">
    <property type="entry name" value="CYTC"/>
    <property type="match status" value="2"/>
</dbReference>
<gene>
    <name evidence="7" type="ORF">EV655_12233</name>
</gene>
<dbReference type="GO" id="GO:0020037">
    <property type="term" value="F:heme binding"/>
    <property type="evidence" value="ECO:0007669"/>
    <property type="project" value="InterPro"/>
</dbReference>
<dbReference type="PANTHER" id="PTHR30600">
    <property type="entry name" value="CYTOCHROME C PEROXIDASE-RELATED"/>
    <property type="match status" value="1"/>
</dbReference>
<dbReference type="GO" id="GO:0046872">
    <property type="term" value="F:metal ion binding"/>
    <property type="evidence" value="ECO:0007669"/>
    <property type="project" value="UniProtKB-KW"/>
</dbReference>
<dbReference type="GO" id="GO:0004130">
    <property type="term" value="F:cytochrome-c peroxidase activity"/>
    <property type="evidence" value="ECO:0007669"/>
    <property type="project" value="TreeGrafter"/>
</dbReference>
<dbReference type="InterPro" id="IPR047758">
    <property type="entry name" value="CytoC_perox"/>
</dbReference>
<proteinExistence type="predicted"/>
<feature type="signal peptide" evidence="5">
    <location>
        <begin position="1"/>
        <end position="20"/>
    </location>
</feature>
<name>A0A4R2KQH2_9RHOB</name>
<dbReference type="RefSeq" id="WP_207902024.1">
    <property type="nucleotide sequence ID" value="NZ_SLWW01000022.1"/>
</dbReference>
<feature type="domain" description="Cytochrome c" evidence="6">
    <location>
        <begin position="327"/>
        <end position="575"/>
    </location>
</feature>
<dbReference type="InterPro" id="IPR036909">
    <property type="entry name" value="Cyt_c-like_dom_sf"/>
</dbReference>
<evidence type="ECO:0000256" key="4">
    <source>
        <dbReference type="PROSITE-ProRule" id="PRU00433"/>
    </source>
</evidence>
<organism evidence="7 8">
    <name type="scientific">Rhodovulum euryhalinum</name>
    <dbReference type="NCBI Taxonomy" id="35805"/>
    <lineage>
        <taxon>Bacteria</taxon>
        <taxon>Pseudomonadati</taxon>
        <taxon>Pseudomonadota</taxon>
        <taxon>Alphaproteobacteria</taxon>
        <taxon>Rhodobacterales</taxon>
        <taxon>Paracoccaceae</taxon>
        <taxon>Rhodovulum</taxon>
    </lineage>
</organism>
<dbReference type="Pfam" id="PF21419">
    <property type="entry name" value="RoxA-like_Cyt-c"/>
    <property type="match status" value="1"/>
</dbReference>
<feature type="chain" id="PRO_5020953991" description="Cytochrome c domain-containing protein" evidence="5">
    <location>
        <begin position="21"/>
        <end position="575"/>
    </location>
</feature>
<comment type="caution">
    <text evidence="7">The sequence shown here is derived from an EMBL/GenBank/DDBJ whole genome shotgun (WGS) entry which is preliminary data.</text>
</comment>
<evidence type="ECO:0000256" key="2">
    <source>
        <dbReference type="ARBA" id="ARBA00022723"/>
    </source>
</evidence>
<dbReference type="EMBL" id="SLWW01000022">
    <property type="protein sequence ID" value="TCO68855.1"/>
    <property type="molecule type" value="Genomic_DNA"/>
</dbReference>
<evidence type="ECO:0000259" key="6">
    <source>
        <dbReference type="PROSITE" id="PS51007"/>
    </source>
</evidence>
<sequence length="575" mass="61344">MRLCAFLTTLLMSGVGVAAAAQTVFVDQGDDWTPGLRAAFYTQDQGSRIMPLAWMRALRLPDGAPFLHDALARYGYLPMPDRLDDDLPVGFAINGRGPRMAVGMTCAACHTREIDVNGTAYRIDGGPAIVDFQAFLQDLDAAVLAVLADEDAFAAFADAVLGAATDDAARAALRAEVAAWSHRFHTLMERALPEPPWGAGRLDAVSMIFNRLAGLDIGSETEDYLIPDNIAVADAPTRYPFLWNAARQDYTQWPGFAKNGNDLLGLARNLGEVYGVFGEFHPARKPGLVFEHDYLSRNSANFDGLRALETWVWDIGAPRWPWALDQELVRQGQAIFNRPVSAGGCVACHGKRRGERRALFHSTYATPILDVGTDIRECQILGRTVATGVLEGASIPLLRKELGAEAPAFEVLGVAVIGAIIQQATSLGGGTGIEAASAGPEVLADDEFMGRFDDLRGAFPIGEAGTGVESAAGCRYAARVLDGIWAAAPYLHNGSVPSLRALLTPPEDRVATYAPGPAYDIEAVGVAAGQTGFGHVIETTGCDDLASGNSRCGHPYGTGLAEAEKRALLEYLKSI</sequence>
<keyword evidence="1 4" id="KW-0349">Heme</keyword>
<dbReference type="Gene3D" id="1.10.760.10">
    <property type="entry name" value="Cytochrome c-like domain"/>
    <property type="match status" value="1"/>
</dbReference>
<evidence type="ECO:0000256" key="3">
    <source>
        <dbReference type="ARBA" id="ARBA00023004"/>
    </source>
</evidence>
<feature type="domain" description="Cytochrome c" evidence="6">
    <location>
        <begin position="85"/>
        <end position="181"/>
    </location>
</feature>
<protein>
    <recommendedName>
        <fullName evidence="6">Cytochrome c domain-containing protein</fullName>
    </recommendedName>
</protein>
<evidence type="ECO:0000256" key="1">
    <source>
        <dbReference type="ARBA" id="ARBA00022617"/>
    </source>
</evidence>
<dbReference type="NCBIfam" id="NF040606">
    <property type="entry name" value="CytoC_perox"/>
    <property type="match status" value="1"/>
</dbReference>
<evidence type="ECO:0000256" key="5">
    <source>
        <dbReference type="SAM" id="SignalP"/>
    </source>
</evidence>
<dbReference type="InterPro" id="IPR051395">
    <property type="entry name" value="Cytochrome_c_Peroxidase/MauG"/>
</dbReference>
<dbReference type="SUPFAM" id="SSF46626">
    <property type="entry name" value="Cytochrome c"/>
    <property type="match status" value="1"/>
</dbReference>
<keyword evidence="3 4" id="KW-0408">Iron</keyword>
<dbReference type="Proteomes" id="UP000295142">
    <property type="component" value="Unassembled WGS sequence"/>
</dbReference>
<keyword evidence="2 4" id="KW-0479">Metal-binding</keyword>